<organism evidence="2 3">
    <name type="scientific">Listeria innocua ATCC 33091</name>
    <dbReference type="NCBI Taxonomy" id="1002366"/>
    <lineage>
        <taxon>Bacteria</taxon>
        <taxon>Bacillati</taxon>
        <taxon>Bacillota</taxon>
        <taxon>Bacilli</taxon>
        <taxon>Bacillales</taxon>
        <taxon>Listeriaceae</taxon>
        <taxon>Listeria</taxon>
    </lineage>
</organism>
<reference evidence="2 3" key="1">
    <citation type="submission" date="2011-08" db="EMBL/GenBank/DDBJ databases">
        <authorList>
            <person name="Weinstock G."/>
            <person name="Sodergren E."/>
            <person name="Clifton S."/>
            <person name="Fulton L."/>
            <person name="Fulton B."/>
            <person name="Courtney L."/>
            <person name="Fronick C."/>
            <person name="Harrison M."/>
            <person name="Strong C."/>
            <person name="Farmer C."/>
            <person name="Delahaunty K."/>
            <person name="Markovic C."/>
            <person name="Hall O."/>
            <person name="Minx P."/>
            <person name="Tomlinson C."/>
            <person name="Mitreva M."/>
            <person name="Hou S."/>
            <person name="Chen J."/>
            <person name="Wollam A."/>
            <person name="Pepin K.H."/>
            <person name="Johnson M."/>
            <person name="Bhonagiri V."/>
            <person name="Zhang X."/>
            <person name="Suruliraj S."/>
            <person name="Warren W."/>
            <person name="Chinwalla A."/>
            <person name="Mardis E.R."/>
            <person name="Wilson R.K."/>
        </authorList>
    </citation>
    <scope>NUCLEOTIDE SEQUENCE [LARGE SCALE GENOMIC DNA]</scope>
    <source>
        <strain evidence="2 3">ATCC 33091</strain>
    </source>
</reference>
<dbReference type="Proteomes" id="UP000003597">
    <property type="component" value="Unassembled WGS sequence"/>
</dbReference>
<evidence type="ECO:0000313" key="2">
    <source>
        <dbReference type="EMBL" id="EHN61895.1"/>
    </source>
</evidence>
<keyword evidence="1" id="KW-1133">Transmembrane helix</keyword>
<evidence type="ECO:0000313" key="3">
    <source>
        <dbReference type="Proteomes" id="UP000003597"/>
    </source>
</evidence>
<feature type="transmembrane region" description="Helical" evidence="1">
    <location>
        <begin position="47"/>
        <end position="69"/>
    </location>
</feature>
<evidence type="ECO:0000256" key="1">
    <source>
        <dbReference type="SAM" id="Phobius"/>
    </source>
</evidence>
<comment type="caution">
    <text evidence="2">The sequence shown here is derived from an EMBL/GenBank/DDBJ whole genome shotgun (WGS) entry which is preliminary data.</text>
</comment>
<protein>
    <submittedName>
        <fullName evidence="2">Uncharacterized protein</fullName>
    </submittedName>
</protein>
<dbReference type="AlphaFoldDB" id="A0AB72ZAF1"/>
<dbReference type="EMBL" id="AGCN01000018">
    <property type="protein sequence ID" value="EHN61895.1"/>
    <property type="molecule type" value="Genomic_DNA"/>
</dbReference>
<sequence>MIAIKNNLKELGKLAFYLIPISLLLAFIGPVLVFLNFNSTFFSNIIWMKSVTIFMISMLFIGILCNALAERTKK</sequence>
<gene>
    <name evidence="2" type="ORF">HMPREF0557_01054</name>
</gene>
<keyword evidence="1" id="KW-0472">Membrane</keyword>
<proteinExistence type="predicted"/>
<accession>A0AB72ZAF1</accession>
<keyword evidence="3" id="KW-1185">Reference proteome</keyword>
<keyword evidence="1" id="KW-0812">Transmembrane</keyword>
<feature type="transmembrane region" description="Helical" evidence="1">
    <location>
        <begin position="14"/>
        <end position="35"/>
    </location>
</feature>
<name>A0AB72ZAF1_LISIO</name>